<dbReference type="FunFam" id="3.30.160.60:FF:000110">
    <property type="entry name" value="Zinc finger protein-like"/>
    <property type="match status" value="1"/>
</dbReference>
<dbReference type="FunFam" id="3.30.160.60:FF:000446">
    <property type="entry name" value="Zinc finger protein"/>
    <property type="match status" value="2"/>
</dbReference>
<feature type="region of interest" description="Disordered" evidence="7">
    <location>
        <begin position="967"/>
        <end position="991"/>
    </location>
</feature>
<feature type="domain" description="C2H2-type" evidence="8">
    <location>
        <begin position="202"/>
        <end position="229"/>
    </location>
</feature>
<keyword evidence="4" id="KW-0862">Zinc</keyword>
<dbReference type="InterPro" id="IPR008598">
    <property type="entry name" value="Di19_Zn-bd"/>
</dbReference>
<feature type="domain" description="C2H2-type" evidence="8">
    <location>
        <begin position="630"/>
        <end position="657"/>
    </location>
</feature>
<dbReference type="GO" id="GO:0001228">
    <property type="term" value="F:DNA-binding transcription activator activity, RNA polymerase II-specific"/>
    <property type="evidence" value="ECO:0007669"/>
    <property type="project" value="TreeGrafter"/>
</dbReference>
<feature type="domain" description="C2H2-type" evidence="8">
    <location>
        <begin position="602"/>
        <end position="625"/>
    </location>
</feature>
<dbReference type="FunFam" id="3.30.160.60:FF:000710">
    <property type="entry name" value="Zinc finger protein 768"/>
    <property type="match status" value="1"/>
</dbReference>
<dbReference type="Ensembl" id="ENSKMAT00000010680.1">
    <property type="protein sequence ID" value="ENSKMAP00000010518.1"/>
    <property type="gene ID" value="ENSKMAG00000007892.1"/>
</dbReference>
<proteinExistence type="predicted"/>
<feature type="domain" description="C2H2-type" evidence="8">
    <location>
        <begin position="887"/>
        <end position="914"/>
    </location>
</feature>
<protein>
    <submittedName>
        <fullName evidence="9">Zinc finger protein 91-like</fullName>
    </submittedName>
</protein>
<dbReference type="PANTHER" id="PTHR24393:SF151">
    <property type="entry name" value="C2H2-TYPE DOMAIN-CONTAINING PROTEIN"/>
    <property type="match status" value="1"/>
</dbReference>
<feature type="domain" description="C2H2-type" evidence="8">
    <location>
        <begin position="477"/>
        <end position="504"/>
    </location>
</feature>
<keyword evidence="10" id="KW-1185">Reference proteome</keyword>
<dbReference type="Pfam" id="PF13912">
    <property type="entry name" value="zf-C2H2_6"/>
    <property type="match status" value="4"/>
</dbReference>
<dbReference type="GO" id="GO:0008270">
    <property type="term" value="F:zinc ion binding"/>
    <property type="evidence" value="ECO:0007669"/>
    <property type="project" value="UniProtKB-KW"/>
</dbReference>
<evidence type="ECO:0000259" key="8">
    <source>
        <dbReference type="PROSITE" id="PS50157"/>
    </source>
</evidence>
<evidence type="ECO:0000313" key="9">
    <source>
        <dbReference type="Ensembl" id="ENSKMAP00000010518.1"/>
    </source>
</evidence>
<feature type="domain" description="C2H2-type" evidence="8">
    <location>
        <begin position="689"/>
        <end position="711"/>
    </location>
</feature>
<dbReference type="PROSITE" id="PS50157">
    <property type="entry name" value="ZINC_FINGER_C2H2_2"/>
    <property type="match status" value="23"/>
</dbReference>
<dbReference type="InterPro" id="IPR013087">
    <property type="entry name" value="Znf_C2H2_type"/>
</dbReference>
<feature type="domain" description="C2H2-type" evidence="8">
    <location>
        <begin position="395"/>
        <end position="421"/>
    </location>
</feature>
<dbReference type="InterPro" id="IPR036236">
    <property type="entry name" value="Znf_C2H2_sf"/>
</dbReference>
<feature type="compositionally biased region" description="Basic and acidic residues" evidence="7">
    <location>
        <begin position="543"/>
        <end position="565"/>
    </location>
</feature>
<evidence type="ECO:0000256" key="1">
    <source>
        <dbReference type="ARBA" id="ARBA00022723"/>
    </source>
</evidence>
<accession>A0A3Q3A2K0</accession>
<evidence type="ECO:0000256" key="3">
    <source>
        <dbReference type="ARBA" id="ARBA00022771"/>
    </source>
</evidence>
<dbReference type="FunFam" id="3.30.160.60:FF:000100">
    <property type="entry name" value="Zinc finger 45-like"/>
    <property type="match status" value="1"/>
</dbReference>
<dbReference type="GeneTree" id="ENSGT00940000170908"/>
<dbReference type="FunFam" id="3.30.160.60:FF:001963">
    <property type="entry name" value="Replication initiator 1"/>
    <property type="match status" value="1"/>
</dbReference>
<keyword evidence="2" id="KW-0677">Repeat</keyword>
<reference evidence="9" key="2">
    <citation type="submission" date="2025-09" db="UniProtKB">
        <authorList>
            <consortium name="Ensembl"/>
        </authorList>
    </citation>
    <scope>IDENTIFICATION</scope>
</reference>
<dbReference type="GO" id="GO:0005634">
    <property type="term" value="C:nucleus"/>
    <property type="evidence" value="ECO:0007669"/>
    <property type="project" value="TreeGrafter"/>
</dbReference>
<evidence type="ECO:0000256" key="6">
    <source>
        <dbReference type="PROSITE-ProRule" id="PRU00042"/>
    </source>
</evidence>
<dbReference type="SUPFAM" id="SSF57667">
    <property type="entry name" value="beta-beta-alpha zinc fingers"/>
    <property type="match status" value="11"/>
</dbReference>
<feature type="domain" description="C2H2-type" evidence="8">
    <location>
        <begin position="743"/>
        <end position="770"/>
    </location>
</feature>
<feature type="domain" description="C2H2-type" evidence="8">
    <location>
        <begin position="145"/>
        <end position="173"/>
    </location>
</feature>
<feature type="domain" description="C2H2-type" evidence="8">
    <location>
        <begin position="771"/>
        <end position="798"/>
    </location>
</feature>
<evidence type="ECO:0000313" key="10">
    <source>
        <dbReference type="Proteomes" id="UP000264800"/>
    </source>
</evidence>
<feature type="region of interest" description="Disordered" evidence="7">
    <location>
        <begin position="91"/>
        <end position="134"/>
    </location>
</feature>
<dbReference type="PROSITE" id="PS00028">
    <property type="entry name" value="ZINC_FINGER_C2H2_1"/>
    <property type="match status" value="17"/>
</dbReference>
<feature type="compositionally biased region" description="Basic and acidic residues" evidence="7">
    <location>
        <begin position="299"/>
        <end position="318"/>
    </location>
</feature>
<dbReference type="Pfam" id="PF05605">
    <property type="entry name" value="zf-Di19"/>
    <property type="match status" value="1"/>
</dbReference>
<keyword evidence="3 6" id="KW-0863">Zinc-finger</keyword>
<name>A0A3Q3A2K0_KRYMA</name>
<evidence type="ECO:0000256" key="7">
    <source>
        <dbReference type="SAM" id="MobiDB-lite"/>
    </source>
</evidence>
<keyword evidence="1" id="KW-0479">Metal-binding</keyword>
<feature type="domain" description="C2H2-type" evidence="8">
    <location>
        <begin position="229"/>
        <end position="256"/>
    </location>
</feature>
<dbReference type="AlphaFoldDB" id="A0A3Q3A2K0"/>
<dbReference type="FunFam" id="3.30.160.60:FF:000690">
    <property type="entry name" value="Zinc finger protein 354C"/>
    <property type="match status" value="1"/>
</dbReference>
<feature type="domain" description="C2H2-type" evidence="8">
    <location>
        <begin position="367"/>
        <end position="394"/>
    </location>
</feature>
<dbReference type="Pfam" id="PF00096">
    <property type="entry name" value="zf-C2H2"/>
    <property type="match status" value="10"/>
</dbReference>
<feature type="region of interest" description="Disordered" evidence="7">
    <location>
        <begin position="248"/>
        <end position="335"/>
    </location>
</feature>
<feature type="domain" description="C2H2-type" evidence="8">
    <location>
        <begin position="450"/>
        <end position="472"/>
    </location>
</feature>
<feature type="domain" description="C2H2-type" evidence="8">
    <location>
        <begin position="573"/>
        <end position="601"/>
    </location>
</feature>
<feature type="region of interest" description="Disordered" evidence="7">
    <location>
        <begin position="524"/>
        <end position="565"/>
    </location>
</feature>
<reference evidence="9" key="1">
    <citation type="submission" date="2025-08" db="UniProtKB">
        <authorList>
            <consortium name="Ensembl"/>
        </authorList>
    </citation>
    <scope>IDENTIFICATION</scope>
</reference>
<feature type="domain" description="C2H2-type" evidence="8">
    <location>
        <begin position="422"/>
        <end position="450"/>
    </location>
</feature>
<feature type="compositionally biased region" description="Polar residues" evidence="7">
    <location>
        <begin position="255"/>
        <end position="266"/>
    </location>
</feature>
<feature type="domain" description="C2H2-type" evidence="8">
    <location>
        <begin position="915"/>
        <end position="942"/>
    </location>
</feature>
<feature type="domain" description="C2H2-type" evidence="8">
    <location>
        <begin position="802"/>
        <end position="829"/>
    </location>
</feature>
<evidence type="ECO:0000256" key="4">
    <source>
        <dbReference type="ARBA" id="ARBA00022833"/>
    </source>
</evidence>
<dbReference type="FunFam" id="3.30.160.60:FF:002343">
    <property type="entry name" value="Zinc finger protein 33A"/>
    <property type="match status" value="3"/>
</dbReference>
<feature type="domain" description="C2H2-type" evidence="8">
    <location>
        <begin position="720"/>
        <end position="742"/>
    </location>
</feature>
<evidence type="ECO:0000256" key="2">
    <source>
        <dbReference type="ARBA" id="ARBA00022737"/>
    </source>
</evidence>
<feature type="domain" description="C2H2-type" evidence="8">
    <location>
        <begin position="657"/>
        <end position="684"/>
    </location>
</feature>
<feature type="domain" description="C2H2-type" evidence="8">
    <location>
        <begin position="943"/>
        <end position="971"/>
    </location>
</feature>
<dbReference type="OMA" id="CVGRRFR"/>
<evidence type="ECO:0000256" key="5">
    <source>
        <dbReference type="ARBA" id="ARBA00023242"/>
    </source>
</evidence>
<sequence>MRKETLTLSSALAIAKELESVLNGSLFDFHEVNVDIGEYLEPPVQVKRKRGRPRRGEERIKAKPRVTQTLTNSSRLKDEYYYSNDKLYYSDGEDKPQAVDANNLDCSKADDDDDNSTSTTVPIMKEEDSDNNENFVLSPAKRKTLYCHLCTNRHFNNVNKLNRHMRTHTQEKPFACPVCNIKFSQSYHMTRHMRNQHAAGQHVCSTCGETLGSLAELQRHSKTHKAQVLFCPDCNEQFADKDGLCSHVKSHRNDSSSQTEGQRSQQPVPIKRKRGRPRRGEERVKAKPPLTQTLTDSTRCQDENDYSDDKLFHSDGQEKSQAVGEKNLDGSKACDNEKDTSATLLMTNEEDGDNNEDLHSLNKRKDFFCPFCVKHFNKADRYTRHMRTHTKEKPFNCPVCSKTFSPNKLARHMRTHTQEKPFPCPVCRMTFSQSYHMTRHMRNQHNAGQYFCPTCGEGFGSYVELQSHKKTHKFQALFCPDCHEEFTNSKELCSHVESHKKTDGQSTEQADVVKVKTEAVRDAGATSFDADSNSGESEVQVLSEDKSVDEATSEEDRSKNREKAVSKTKTEGHFCPICVGRCFRGPTKLARHMRTHTKEKPFTCPVCTKTFSQSYHMTRHVRNQHDLGDHVCTKCGKSFSTWLDLKAHRKTHAVEGLTCLACDKQFKGRAALASHLRLHGKVKSNPRSLKCSDCNKEFRRSYHLKRHIMSHRKAANADCYTCPDCQKNFFFPEDLNKHLEIHYYCSLCHKHFFKLTAFKYHLRTHTEERPYQCSCCIETFEEKEDLEKHCLKHRKMKKERPYSCTRCDYAFSTLMELTEHMSLHEGELPHLCSICGNGFTSAASLRLHMNIHTGEKPYQCLQCSKSFGSASGLRLHSRQHMDERPSYECPECGRTYGRMTELKMHQRYHTGDKPHACTCCSKRFISKDKLNVHMRTHTGERPFSCPHCGQTFTQTGDRNRHISKFHPLSENPFSDIHEEAQSRGRTAAGSD</sequence>
<dbReference type="Proteomes" id="UP000264800">
    <property type="component" value="Unplaced"/>
</dbReference>
<dbReference type="GO" id="GO:0000978">
    <property type="term" value="F:RNA polymerase II cis-regulatory region sequence-specific DNA binding"/>
    <property type="evidence" value="ECO:0007669"/>
    <property type="project" value="TreeGrafter"/>
</dbReference>
<feature type="domain" description="C2H2-type" evidence="8">
    <location>
        <begin position="830"/>
        <end position="857"/>
    </location>
</feature>
<keyword evidence="5" id="KW-0539">Nucleus</keyword>
<dbReference type="PANTHER" id="PTHR24393">
    <property type="entry name" value="ZINC FINGER PROTEIN"/>
    <property type="match status" value="1"/>
</dbReference>
<feature type="domain" description="C2H2-type" evidence="8">
    <location>
        <begin position="858"/>
        <end position="885"/>
    </location>
</feature>
<feature type="domain" description="C2H2-type" evidence="8">
    <location>
        <begin position="174"/>
        <end position="202"/>
    </location>
</feature>
<feature type="compositionally biased region" description="Basic and acidic residues" evidence="7">
    <location>
        <begin position="326"/>
        <end position="335"/>
    </location>
</feature>
<dbReference type="Gene3D" id="3.30.160.60">
    <property type="entry name" value="Classic Zinc Finger"/>
    <property type="match status" value="18"/>
</dbReference>
<dbReference type="SMART" id="SM00355">
    <property type="entry name" value="ZnF_C2H2"/>
    <property type="match status" value="23"/>
</dbReference>
<organism evidence="9 10">
    <name type="scientific">Kryptolebias marmoratus</name>
    <name type="common">Mangrove killifish</name>
    <name type="synonym">Rivulus marmoratus</name>
    <dbReference type="NCBI Taxonomy" id="37003"/>
    <lineage>
        <taxon>Eukaryota</taxon>
        <taxon>Metazoa</taxon>
        <taxon>Chordata</taxon>
        <taxon>Craniata</taxon>
        <taxon>Vertebrata</taxon>
        <taxon>Euteleostomi</taxon>
        <taxon>Actinopterygii</taxon>
        <taxon>Neopterygii</taxon>
        <taxon>Teleostei</taxon>
        <taxon>Neoteleostei</taxon>
        <taxon>Acanthomorphata</taxon>
        <taxon>Ovalentaria</taxon>
        <taxon>Atherinomorphae</taxon>
        <taxon>Cyprinodontiformes</taxon>
        <taxon>Rivulidae</taxon>
        <taxon>Kryptolebias</taxon>
    </lineage>
</organism>